<dbReference type="PANTHER" id="PTHR30143:SF0">
    <property type="entry name" value="2-KETO-4-PENTENOATE HYDRATASE"/>
    <property type="match status" value="1"/>
</dbReference>
<dbReference type="SUPFAM" id="SSF56529">
    <property type="entry name" value="FAH"/>
    <property type="match status" value="1"/>
</dbReference>
<dbReference type="InterPro" id="IPR050772">
    <property type="entry name" value="Hydratase-Decarb/MhpD_sf"/>
</dbReference>
<dbReference type="InterPro" id="IPR036663">
    <property type="entry name" value="Fumarylacetoacetase_C_sf"/>
</dbReference>
<organism evidence="1 2">
    <name type="scientific">Rhizobium lemnae</name>
    <dbReference type="NCBI Taxonomy" id="1214924"/>
    <lineage>
        <taxon>Bacteria</taxon>
        <taxon>Pseudomonadati</taxon>
        <taxon>Pseudomonadota</taxon>
        <taxon>Alphaproteobacteria</taxon>
        <taxon>Hyphomicrobiales</taxon>
        <taxon>Rhizobiaceae</taxon>
        <taxon>Rhizobium/Agrobacterium group</taxon>
        <taxon>Rhizobium</taxon>
    </lineage>
</organism>
<comment type="caution">
    <text evidence="1">The sequence shown here is derived from an EMBL/GenBank/DDBJ whole genome shotgun (WGS) entry which is preliminary data.</text>
</comment>
<dbReference type="PANTHER" id="PTHR30143">
    <property type="entry name" value="ACID HYDRATASE"/>
    <property type="match status" value="1"/>
</dbReference>
<name>A0ABV8EHG8_9HYPH</name>
<reference evidence="2" key="1">
    <citation type="journal article" date="2019" name="Int. J. Syst. Evol. Microbiol.">
        <title>The Global Catalogue of Microorganisms (GCM) 10K type strain sequencing project: providing services to taxonomists for standard genome sequencing and annotation.</title>
        <authorList>
            <consortium name="The Broad Institute Genomics Platform"/>
            <consortium name="The Broad Institute Genome Sequencing Center for Infectious Disease"/>
            <person name="Wu L."/>
            <person name="Ma J."/>
        </authorList>
    </citation>
    <scope>NUCLEOTIDE SEQUENCE [LARGE SCALE GENOMIC DNA]</scope>
    <source>
        <strain evidence="2">TBRC 5781</strain>
    </source>
</reference>
<gene>
    <name evidence="1" type="ORF">ACFOVS_22925</name>
</gene>
<dbReference type="EMBL" id="JBHSBD010000129">
    <property type="protein sequence ID" value="MFC3970927.1"/>
    <property type="molecule type" value="Genomic_DNA"/>
</dbReference>
<dbReference type="Gene3D" id="3.90.850.10">
    <property type="entry name" value="Fumarylacetoacetase-like, C-terminal domain"/>
    <property type="match status" value="1"/>
</dbReference>
<dbReference type="RefSeq" id="WP_247261318.1">
    <property type="nucleotide sequence ID" value="NZ_JALJQZ010000019.1"/>
</dbReference>
<dbReference type="Proteomes" id="UP001595697">
    <property type="component" value="Unassembled WGS sequence"/>
</dbReference>
<evidence type="ECO:0000313" key="2">
    <source>
        <dbReference type="Proteomes" id="UP001595697"/>
    </source>
</evidence>
<proteinExistence type="predicted"/>
<keyword evidence="2" id="KW-1185">Reference proteome</keyword>
<evidence type="ECO:0008006" key="3">
    <source>
        <dbReference type="Google" id="ProtNLM"/>
    </source>
</evidence>
<accession>A0ABV8EHG8</accession>
<evidence type="ECO:0000313" key="1">
    <source>
        <dbReference type="EMBL" id="MFC3970927.1"/>
    </source>
</evidence>
<sequence length="249" mass="26228">MNQTPVSQYSMLVDRLVNAIRSGSVVEKDCLTEPEAGDSYVVQSAVISALGGKVGGYKFSIREGVLIGAPLLFVSRQPELGFENEIKVEVELALVLGQDLPVRSGGYSRGEVLEAIESVHIGVELVRTRYVGGAGSSLGLLLADCMSNVGYLVGPELDRALLDEGADLGHLRLENEGRVLFDGAAVHPDGDVLKSVVRCANEGLPMGGHLKKGQVLTTGTLSGAPVIEKPSHFTTKLGGQSFTVTLKTA</sequence>
<protein>
    <recommendedName>
        <fullName evidence="3">Hydratase</fullName>
    </recommendedName>
</protein>